<evidence type="ECO:0000313" key="3">
    <source>
        <dbReference type="Proteomes" id="UP000604825"/>
    </source>
</evidence>
<dbReference type="Proteomes" id="UP000604825">
    <property type="component" value="Unassembled WGS sequence"/>
</dbReference>
<gene>
    <name evidence="2" type="ORF">NCGR_LOCUS50104</name>
</gene>
<dbReference type="EMBL" id="CAJGYO010000014">
    <property type="protein sequence ID" value="CAD6266799.1"/>
    <property type="molecule type" value="Genomic_DNA"/>
</dbReference>
<evidence type="ECO:0000313" key="2">
    <source>
        <dbReference type="EMBL" id="CAD6266799.1"/>
    </source>
</evidence>
<organism evidence="2 3">
    <name type="scientific">Miscanthus lutarioriparius</name>
    <dbReference type="NCBI Taxonomy" id="422564"/>
    <lineage>
        <taxon>Eukaryota</taxon>
        <taxon>Viridiplantae</taxon>
        <taxon>Streptophyta</taxon>
        <taxon>Embryophyta</taxon>
        <taxon>Tracheophyta</taxon>
        <taxon>Spermatophyta</taxon>
        <taxon>Magnoliopsida</taxon>
        <taxon>Liliopsida</taxon>
        <taxon>Poales</taxon>
        <taxon>Poaceae</taxon>
        <taxon>PACMAD clade</taxon>
        <taxon>Panicoideae</taxon>
        <taxon>Andropogonodae</taxon>
        <taxon>Andropogoneae</taxon>
        <taxon>Saccharinae</taxon>
        <taxon>Miscanthus</taxon>
    </lineage>
</organism>
<comment type="caution">
    <text evidence="2">The sequence shown here is derived from an EMBL/GenBank/DDBJ whole genome shotgun (WGS) entry which is preliminary data.</text>
</comment>
<sequence>MIQPEEAENFDLNQPPLDMDFHAVIINPLQPAQEGEFIQINDFQENVQEQHLLQHENEVYLLNPQEQEVELMQLADEIHQEQLQNLPINLAPPVNWIMEEVPLDQLVGPEDEGFPEQGHPIPEQIGEGNGQQNQQAIEQVAPQWENQIMPNEEEIFDALIAENNLHNQPQIQNNNIQLGMALIRNEEADPAWTQARNAEATRLWAQFFSSVDEATGLDTANSEQGSASPDKKKRNHKRAIAIVETEAKRKKPYPVARARIIVAECSSAPTNQGNSEE</sequence>
<feature type="compositionally biased region" description="Polar residues" evidence="1">
    <location>
        <begin position="218"/>
        <end position="227"/>
    </location>
</feature>
<reference evidence="2" key="1">
    <citation type="submission" date="2020-10" db="EMBL/GenBank/DDBJ databases">
        <authorList>
            <person name="Han B."/>
            <person name="Lu T."/>
            <person name="Zhao Q."/>
            <person name="Huang X."/>
            <person name="Zhao Y."/>
        </authorList>
    </citation>
    <scope>NUCLEOTIDE SEQUENCE</scope>
</reference>
<name>A0A811R9W0_9POAL</name>
<dbReference type="AlphaFoldDB" id="A0A811R9W0"/>
<accession>A0A811R9W0</accession>
<evidence type="ECO:0000256" key="1">
    <source>
        <dbReference type="SAM" id="MobiDB-lite"/>
    </source>
</evidence>
<keyword evidence="3" id="KW-1185">Reference proteome</keyword>
<feature type="region of interest" description="Disordered" evidence="1">
    <location>
        <begin position="217"/>
        <end position="238"/>
    </location>
</feature>
<proteinExistence type="predicted"/>
<protein>
    <submittedName>
        <fullName evidence="2">Uncharacterized protein</fullName>
    </submittedName>
</protein>